<dbReference type="AlphaFoldDB" id="A6TLL4"/>
<dbReference type="EMBL" id="CP000724">
    <property type="protein sequence ID" value="ABR47082.1"/>
    <property type="molecule type" value="Genomic_DNA"/>
</dbReference>
<dbReference type="KEGG" id="amt:Amet_0857"/>
<dbReference type="eggNOG" id="COG2405">
    <property type="taxonomic scope" value="Bacteria"/>
</dbReference>
<accession>A6TLL4</accession>
<evidence type="ECO:0008006" key="3">
    <source>
        <dbReference type="Google" id="ProtNLM"/>
    </source>
</evidence>
<dbReference type="RefSeq" id="WP_012062125.1">
    <property type="nucleotide sequence ID" value="NC_009633.1"/>
</dbReference>
<reference evidence="2" key="1">
    <citation type="journal article" date="2016" name="Genome Announc.">
        <title>Complete genome sequence of Alkaliphilus metalliredigens strain QYMF, an alkaliphilic and metal-reducing bacterium isolated from borax-contaminated leachate ponds.</title>
        <authorList>
            <person name="Hwang C."/>
            <person name="Copeland A."/>
            <person name="Lucas S."/>
            <person name="Lapidus A."/>
            <person name="Barry K."/>
            <person name="Detter J.C."/>
            <person name="Glavina Del Rio T."/>
            <person name="Hammon N."/>
            <person name="Israni S."/>
            <person name="Dalin E."/>
            <person name="Tice H."/>
            <person name="Pitluck S."/>
            <person name="Chertkov O."/>
            <person name="Brettin T."/>
            <person name="Bruce D."/>
            <person name="Han C."/>
            <person name="Schmutz J."/>
            <person name="Larimer F."/>
            <person name="Land M.L."/>
            <person name="Hauser L."/>
            <person name="Kyrpides N."/>
            <person name="Mikhailova N."/>
            <person name="Ye Q."/>
            <person name="Zhou J."/>
            <person name="Richardson P."/>
            <person name="Fields M.W."/>
        </authorList>
    </citation>
    <scope>NUCLEOTIDE SEQUENCE [LARGE SCALE GENOMIC DNA]</scope>
    <source>
        <strain evidence="2">QYMF</strain>
    </source>
</reference>
<dbReference type="Pfam" id="PF11848">
    <property type="entry name" value="DUF3368"/>
    <property type="match status" value="1"/>
</dbReference>
<proteinExistence type="predicted"/>
<protein>
    <recommendedName>
        <fullName evidence="3">PIN domain-containing protein</fullName>
    </recommendedName>
</protein>
<evidence type="ECO:0000313" key="1">
    <source>
        <dbReference type="EMBL" id="ABR47082.1"/>
    </source>
</evidence>
<dbReference type="Proteomes" id="UP000001572">
    <property type="component" value="Chromosome"/>
</dbReference>
<keyword evidence="2" id="KW-1185">Reference proteome</keyword>
<dbReference type="HOGENOM" id="CLU_1438786_0_0_9"/>
<gene>
    <name evidence="1" type="ordered locus">Amet_0857</name>
</gene>
<organism evidence="1 2">
    <name type="scientific">Alkaliphilus metalliredigens (strain QYMF)</name>
    <dbReference type="NCBI Taxonomy" id="293826"/>
    <lineage>
        <taxon>Bacteria</taxon>
        <taxon>Bacillati</taxon>
        <taxon>Bacillota</taxon>
        <taxon>Clostridia</taxon>
        <taxon>Peptostreptococcales</taxon>
        <taxon>Natronincolaceae</taxon>
        <taxon>Alkaliphilus</taxon>
    </lineage>
</organism>
<name>A6TLL4_ALKMQ</name>
<dbReference type="OrthoDB" id="1951092at2"/>
<evidence type="ECO:0000313" key="2">
    <source>
        <dbReference type="Proteomes" id="UP000001572"/>
    </source>
</evidence>
<sequence length="190" mass="21865">MKKYVGAISDTDILINLAKVDGFNVLENLFEEIIIPHFIYDVELRKKAGKQYGKINTKIQEPNSIFKVVDRKKDFVVNKAAIPIIEEYNGIMGPGESECTGYAAALDIPIIVSDNVREFKYFDEEFIPLTHNSLLVLNVHFKQMEFYEGQIIFNGINETLTQPLPLSFQEVCHRTKRQFNQKGWNDYLGL</sequence>
<dbReference type="InterPro" id="IPR021799">
    <property type="entry name" value="PIN-like_prokaryotic"/>
</dbReference>
<dbReference type="STRING" id="293826.Amet_0857"/>